<accession>A0A8T0DCC5</accession>
<dbReference type="EMBL" id="JTDF01007481">
    <property type="protein sequence ID" value="KAF8564996.1"/>
    <property type="molecule type" value="Genomic_DNA"/>
</dbReference>
<feature type="region of interest" description="Disordered" evidence="1">
    <location>
        <begin position="129"/>
        <end position="176"/>
    </location>
</feature>
<feature type="compositionally biased region" description="Polar residues" evidence="1">
    <location>
        <begin position="340"/>
        <end position="363"/>
    </location>
</feature>
<comment type="caution">
    <text evidence="2">The sequence shown here is derived from an EMBL/GenBank/DDBJ whole genome shotgun (WGS) entry which is preliminary data.</text>
</comment>
<evidence type="ECO:0000313" key="2">
    <source>
        <dbReference type="EMBL" id="KAF8564996.1"/>
    </source>
</evidence>
<evidence type="ECO:0000256" key="1">
    <source>
        <dbReference type="SAM" id="MobiDB-lite"/>
    </source>
</evidence>
<dbReference type="AlphaFoldDB" id="A0A8T0DCC5"/>
<feature type="compositionally biased region" description="Polar residues" evidence="1">
    <location>
        <begin position="143"/>
        <end position="174"/>
    </location>
</feature>
<keyword evidence="3" id="KW-1185">Reference proteome</keyword>
<dbReference type="OrthoDB" id="6254109at2759"/>
<feature type="region of interest" description="Disordered" evidence="1">
    <location>
        <begin position="340"/>
        <end position="365"/>
    </location>
</feature>
<sequence length="644" mass="70458">MLCTRPRLRCLYAQFLFHPFIPATQVCPLCWLNLCAGWVFGPTLNPFDRAIRECLDDQARLGTSFAKATHIAKVPCKTPSPKRPAGVDNKTSDKRIVVSITQATPCSNSSAAPLKRRFASISEFGPVDSLAKHPRSSGDGAPSMTSNDMRVVTHGSTRNSNVSHSKTPSTNSPASLVPGDVSAFRIPLKTNQGSSDSQFPVYGYPCFFVPTSENDTDSFCGRKYPNSKVGGGVSSENGGHLQSEPQTPPFGVLMQRIHSDPLSRKYFYDHSHQTNPTATLVDRSASLTSSRSDEFEFDELFSDHLPSSKKGSTSSPNESALSVEEARFLHLMETTPFSLDPQTTCDAVSESLRSPASSQLQQRSHGDGKHFVDLAQKATELSADLSYLEEVLDRLHYKLQATRIGLDHAEDNLDFVWHLRDNLEGGSDTDSVGYSQCYSGSQNSLDTSVSSETEPVPSCELLPPATTVFHVDHPISHIDLSGLPSCQPPRDLSPESIQEHSVLCASVDRVSIPLRASEGCPNHLPVSSVSEVDSGLEPSRSLCSSLMITSLPAASLSDSLTTDCRRQLDQLPLQATRLRRSAKRYYGSRKRFTVPSYSADLIEWNRMEVNEAVADADGFVYPELTFDKDGIIDWVGSVQVKSNF</sequence>
<organism evidence="2 3">
    <name type="scientific">Paragonimus westermani</name>
    <dbReference type="NCBI Taxonomy" id="34504"/>
    <lineage>
        <taxon>Eukaryota</taxon>
        <taxon>Metazoa</taxon>
        <taxon>Spiralia</taxon>
        <taxon>Lophotrochozoa</taxon>
        <taxon>Platyhelminthes</taxon>
        <taxon>Trematoda</taxon>
        <taxon>Digenea</taxon>
        <taxon>Plagiorchiida</taxon>
        <taxon>Troglotremata</taxon>
        <taxon>Troglotrematidae</taxon>
        <taxon>Paragonimus</taxon>
    </lineage>
</organism>
<proteinExistence type="predicted"/>
<protein>
    <submittedName>
        <fullName evidence="2">Uncharacterized protein</fullName>
    </submittedName>
</protein>
<name>A0A8T0DCC5_9TREM</name>
<dbReference type="Proteomes" id="UP000699462">
    <property type="component" value="Unassembled WGS sequence"/>
</dbReference>
<reference evidence="2 3" key="1">
    <citation type="submission" date="2019-07" db="EMBL/GenBank/DDBJ databases">
        <title>Annotation for the trematode Paragonimus westermani.</title>
        <authorList>
            <person name="Choi Y.-J."/>
        </authorList>
    </citation>
    <scope>NUCLEOTIDE SEQUENCE [LARGE SCALE GENOMIC DNA]</scope>
    <source>
        <strain evidence="2">180907_Pwestermani</strain>
    </source>
</reference>
<gene>
    <name evidence="2" type="ORF">P879_07960</name>
</gene>
<evidence type="ECO:0000313" key="3">
    <source>
        <dbReference type="Proteomes" id="UP000699462"/>
    </source>
</evidence>